<organism evidence="1 2">
    <name type="scientific">Branchiostoma lanceolatum</name>
    <name type="common">Common lancelet</name>
    <name type="synonym">Amphioxus lanceolatum</name>
    <dbReference type="NCBI Taxonomy" id="7740"/>
    <lineage>
        <taxon>Eukaryota</taxon>
        <taxon>Metazoa</taxon>
        <taxon>Chordata</taxon>
        <taxon>Cephalochordata</taxon>
        <taxon>Leptocardii</taxon>
        <taxon>Amphioxiformes</taxon>
        <taxon>Branchiostomatidae</taxon>
        <taxon>Branchiostoma</taxon>
    </lineage>
</organism>
<sequence>MPISPTPKTTPNNVGNFITAEAAVPVEGLKHSRTMSLDSKAVSNGQLLFTAPSFSSAETRAGNVHQTLPVSALLF</sequence>
<accession>A0A8J9YP73</accession>
<dbReference type="AlphaFoldDB" id="A0A8J9YP73"/>
<gene>
    <name evidence="1" type="primary">Hypp298</name>
    <name evidence="1" type="ORF">BLAG_LOCUS1045</name>
</gene>
<keyword evidence="2" id="KW-1185">Reference proteome</keyword>
<dbReference type="Proteomes" id="UP000838412">
    <property type="component" value="Chromosome 1"/>
</dbReference>
<reference evidence="1" key="1">
    <citation type="submission" date="2022-01" db="EMBL/GenBank/DDBJ databases">
        <authorList>
            <person name="Braso-Vives M."/>
        </authorList>
    </citation>
    <scope>NUCLEOTIDE SEQUENCE</scope>
</reference>
<evidence type="ECO:0000313" key="2">
    <source>
        <dbReference type="Proteomes" id="UP000838412"/>
    </source>
</evidence>
<proteinExistence type="predicted"/>
<dbReference type="EMBL" id="OV696686">
    <property type="protein sequence ID" value="CAH1230442.1"/>
    <property type="molecule type" value="Genomic_DNA"/>
</dbReference>
<name>A0A8J9YP73_BRALA</name>
<evidence type="ECO:0000313" key="1">
    <source>
        <dbReference type="EMBL" id="CAH1230442.1"/>
    </source>
</evidence>
<protein>
    <submittedName>
        <fullName evidence="1">Hypp298 protein</fullName>
    </submittedName>
</protein>